<feature type="compositionally biased region" description="Low complexity" evidence="4">
    <location>
        <begin position="477"/>
        <end position="499"/>
    </location>
</feature>
<dbReference type="InterPro" id="IPR027484">
    <property type="entry name" value="PInositol-4-P-5-kinase_N"/>
</dbReference>
<dbReference type="FunFam" id="3.30.810.10:FF:000001">
    <property type="entry name" value="1-phosphatidylinositol 3-phosphate 5-kinase FAB1"/>
    <property type="match status" value="1"/>
</dbReference>
<keyword evidence="3" id="KW-0418">Kinase</keyword>
<dbReference type="CDD" id="cd17300">
    <property type="entry name" value="PIPKc_PIKfyve"/>
    <property type="match status" value="1"/>
</dbReference>
<evidence type="ECO:0000256" key="4">
    <source>
        <dbReference type="SAM" id="MobiDB-lite"/>
    </source>
</evidence>
<gene>
    <name evidence="6" type="primary">MDM12_2</name>
    <name evidence="6" type="ORF">GGI19_002995</name>
</gene>
<protein>
    <submittedName>
        <fullName evidence="6">Mitochondrial distribution and morphology protein 12</fullName>
        <ecNumber evidence="6">2.7.1.150</ecNumber>
    </submittedName>
</protein>
<dbReference type="Pfam" id="PF01504">
    <property type="entry name" value="PIP5K"/>
    <property type="match status" value="2"/>
</dbReference>
<comment type="caution">
    <text evidence="6">The sequence shown here is derived from an EMBL/GenBank/DDBJ whole genome shotgun (WGS) entry which is preliminary data.</text>
</comment>
<feature type="compositionally biased region" description="Low complexity" evidence="4">
    <location>
        <begin position="127"/>
        <end position="139"/>
    </location>
</feature>
<feature type="compositionally biased region" description="Basic residues" evidence="4">
    <location>
        <begin position="1"/>
        <end position="10"/>
    </location>
</feature>
<evidence type="ECO:0000256" key="3">
    <source>
        <dbReference type="PROSITE-ProRule" id="PRU00781"/>
    </source>
</evidence>
<dbReference type="GO" id="GO:0000285">
    <property type="term" value="F:1-phosphatidylinositol-3-phosphate 5-kinase activity"/>
    <property type="evidence" value="ECO:0007669"/>
    <property type="project" value="UniProtKB-EC"/>
</dbReference>
<dbReference type="EC" id="2.7.1.150" evidence="6"/>
<dbReference type="InterPro" id="IPR044769">
    <property type="entry name" value="PIKfyve_PIPKc"/>
</dbReference>
<dbReference type="SMART" id="SM00330">
    <property type="entry name" value="PIPKc"/>
    <property type="match status" value="1"/>
</dbReference>
<feature type="region of interest" description="Disordered" evidence="4">
    <location>
        <begin position="804"/>
        <end position="852"/>
    </location>
</feature>
<feature type="region of interest" description="Disordered" evidence="4">
    <location>
        <begin position="210"/>
        <end position="287"/>
    </location>
</feature>
<evidence type="ECO:0000313" key="7">
    <source>
        <dbReference type="Proteomes" id="UP001140011"/>
    </source>
</evidence>
<dbReference type="OrthoDB" id="158357at2759"/>
<evidence type="ECO:0000259" key="5">
    <source>
        <dbReference type="PROSITE" id="PS51455"/>
    </source>
</evidence>
<dbReference type="InterPro" id="IPR002498">
    <property type="entry name" value="PInositol-4-P-4/5-kinase_core"/>
</dbReference>
<dbReference type="InterPro" id="IPR027483">
    <property type="entry name" value="PInositol-4-P-4/5-kinase_C_sf"/>
</dbReference>
<sequence length="1159" mass="125851">LRGRRGKSKTKYAAGYGSKDAQPLFDILQQPDYAHYDPGPASKAPDTAKDASQLPTRIPGIRSQQAYTVEGLPDNALAAGSGRRSAAGSRPLSSFGKPPDTRNSNIPRPPNIRGRATSPTGADSQNPTASAPASHAATAGNIGGGEEQHKGSSNVFLRLAKRLNSAKGNQSSSSILGTAPRKMNLLLPAAAQYMSQQPRRPATPQVQVFYTKPSPSEESAARKSNSSRRHSYQVPPDGSSVTALANSPTRKAAGSSRSRQVSANRRGSAAHSSIAAGTTEEFDDDDDELKAEDVRYRELWPSSSSRRRSATVTRVSTDDGRGRGTLALDYPPVPPPSQSSHVVQSAGPASQTADGVPAVSGAASKPSVASRASNIIPSITRRLGLGFGFRSNVPRNPSGKHGNDTTVTTDDDGHATPALQQKQRPMSTHVVDSKGARAPIPAQLVIDRNAKQDAMRRPGRRRISGAETSSRADAFESESSSGTESSSTSSSISIDTSGDSDSDAFGGVDDHLPYRAENAWTPSSNRPRSGWHSYAQAASTDNTNLSIGTPDTHLDLLMSSPMRTTHNSSLQGRSRARLTGGLEDSADGATSGSVRASMFESTRQPRLHLRRDSSTEDDDLDTHEPDLHFGQSDTGSDAENIIGSVSEQDSKAAADYLHSVITATGAQAAAAGHGSDYTREPSTASASTPAIPGQVLTKIGSIESGLDTGTGGVMSGSGDSTAAISLPQENLNKLWKTISKLLMAPGSSQLFQIGIDLKYPLDPTEHVVAGSPIIVRESEPSSIIAFTLMTSQYREEIHTIFERAKEYTGGSGDTRGAGNNRDGRNSVDSSLFGSGEPESKSPVNEFAKPEPHQLQDEDAIIERVMMDMPGHHPRFEFAAEKTKFVCEVFYIAQFEALRRCNGCEGSYIESLSRCMPYIAQGGKSGSAFLRTRDKRFIIKEVLNAESEAFLKFAPFYFKHMYRTYRDVLLTVLVKIFGFCRVSYRNARTKKWVEMNVIIMENLFYERTCKPTFDLKGSERNRMVDETGLNEVLQDENFVKLIRKNPLCIRQQTKRHLHDAIWNDTLFLSKMNVMDYSLLVGVDERNNELVIGIVDFIRTFTWDKKLESWVKEASILGGGGKSPTIVSPKQYKKRFREAMERYFLMVPDKFFILQAAEEED</sequence>
<keyword evidence="3 6" id="KW-0808">Transferase</keyword>
<feature type="non-terminal residue" evidence="6">
    <location>
        <position position="1"/>
    </location>
</feature>
<evidence type="ECO:0000256" key="1">
    <source>
        <dbReference type="ARBA" id="ARBA00022741"/>
    </source>
</evidence>
<name>A0A9W8LBP8_9FUNG</name>
<feature type="domain" description="PIPK" evidence="5">
    <location>
        <begin position="823"/>
        <end position="1142"/>
    </location>
</feature>
<dbReference type="EMBL" id="JANBUH010000174">
    <property type="protein sequence ID" value="KAJ2753639.1"/>
    <property type="molecule type" value="Genomic_DNA"/>
</dbReference>
<keyword evidence="7" id="KW-1185">Reference proteome</keyword>
<proteinExistence type="predicted"/>
<feature type="compositionally biased region" description="Low complexity" evidence="4">
    <location>
        <begin position="76"/>
        <end position="94"/>
    </location>
</feature>
<feature type="region of interest" description="Disordered" evidence="4">
    <location>
        <begin position="390"/>
        <end position="510"/>
    </location>
</feature>
<keyword evidence="1 3" id="KW-0547">Nucleotide-binding</keyword>
<dbReference type="GO" id="GO:0005524">
    <property type="term" value="F:ATP binding"/>
    <property type="evidence" value="ECO:0007669"/>
    <property type="project" value="UniProtKB-UniRule"/>
</dbReference>
<dbReference type="Gene3D" id="3.30.800.10">
    <property type="entry name" value="Phosphatidylinositol Phosphate Kinase II Beta"/>
    <property type="match status" value="1"/>
</dbReference>
<feature type="region of interest" description="Disordered" evidence="4">
    <location>
        <begin position="580"/>
        <end position="639"/>
    </location>
</feature>
<feature type="compositionally biased region" description="Polar residues" evidence="4">
    <location>
        <begin position="117"/>
        <end position="126"/>
    </location>
</feature>
<evidence type="ECO:0000256" key="2">
    <source>
        <dbReference type="ARBA" id="ARBA00022840"/>
    </source>
</evidence>
<dbReference type="GO" id="GO:0046854">
    <property type="term" value="P:phosphatidylinositol phosphate biosynthetic process"/>
    <property type="evidence" value="ECO:0007669"/>
    <property type="project" value="TreeGrafter"/>
</dbReference>
<dbReference type="SUPFAM" id="SSF56104">
    <property type="entry name" value="SAICAR synthase-like"/>
    <property type="match status" value="1"/>
</dbReference>
<dbReference type="PANTHER" id="PTHR45748">
    <property type="entry name" value="1-PHOSPHATIDYLINOSITOL 3-PHOSPHATE 5-KINASE-RELATED"/>
    <property type="match status" value="1"/>
</dbReference>
<dbReference type="PROSITE" id="PS51455">
    <property type="entry name" value="PIPK"/>
    <property type="match status" value="1"/>
</dbReference>
<dbReference type="GO" id="GO:0010008">
    <property type="term" value="C:endosome membrane"/>
    <property type="evidence" value="ECO:0007669"/>
    <property type="project" value="TreeGrafter"/>
</dbReference>
<feature type="compositionally biased region" description="Polar residues" evidence="4">
    <location>
        <begin position="588"/>
        <end position="604"/>
    </location>
</feature>
<evidence type="ECO:0000313" key="6">
    <source>
        <dbReference type="EMBL" id="KAJ2753639.1"/>
    </source>
</evidence>
<dbReference type="GO" id="GO:0000329">
    <property type="term" value="C:fungal-type vacuole membrane"/>
    <property type="evidence" value="ECO:0007669"/>
    <property type="project" value="TreeGrafter"/>
</dbReference>
<accession>A0A9W8LBP8</accession>
<organism evidence="6 7">
    <name type="scientific">Coemansia pectinata</name>
    <dbReference type="NCBI Taxonomy" id="1052879"/>
    <lineage>
        <taxon>Eukaryota</taxon>
        <taxon>Fungi</taxon>
        <taxon>Fungi incertae sedis</taxon>
        <taxon>Zoopagomycota</taxon>
        <taxon>Kickxellomycotina</taxon>
        <taxon>Kickxellomycetes</taxon>
        <taxon>Kickxellales</taxon>
        <taxon>Kickxellaceae</taxon>
        <taxon>Coemansia</taxon>
    </lineage>
</organism>
<feature type="compositionally biased region" description="Polar residues" evidence="4">
    <location>
        <begin position="239"/>
        <end position="265"/>
    </location>
</feature>
<dbReference type="Proteomes" id="UP001140011">
    <property type="component" value="Unassembled WGS sequence"/>
</dbReference>
<keyword evidence="2 3" id="KW-0067">ATP-binding</keyword>
<dbReference type="PANTHER" id="PTHR45748:SF7">
    <property type="entry name" value="1-PHOSPHATIDYLINOSITOL 3-PHOSPHATE 5-KINASE-RELATED"/>
    <property type="match status" value="1"/>
</dbReference>
<reference evidence="6" key="1">
    <citation type="submission" date="2022-07" db="EMBL/GenBank/DDBJ databases">
        <title>Phylogenomic reconstructions and comparative analyses of Kickxellomycotina fungi.</title>
        <authorList>
            <person name="Reynolds N.K."/>
            <person name="Stajich J.E."/>
            <person name="Barry K."/>
            <person name="Grigoriev I.V."/>
            <person name="Crous P."/>
            <person name="Smith M.E."/>
        </authorList>
    </citation>
    <scope>NUCLEOTIDE SEQUENCE</scope>
    <source>
        <strain evidence="6">BCRC 34297</strain>
    </source>
</reference>
<feature type="region of interest" description="Disordered" evidence="4">
    <location>
        <begin position="1"/>
        <end position="156"/>
    </location>
</feature>
<feature type="region of interest" description="Disordered" evidence="4">
    <location>
        <begin position="300"/>
        <end position="370"/>
    </location>
</feature>
<dbReference type="AlphaFoldDB" id="A0A9W8LBP8"/>
<dbReference type="Gene3D" id="3.30.810.10">
    <property type="entry name" value="2-Layer Sandwich"/>
    <property type="match status" value="1"/>
</dbReference>